<dbReference type="InterPro" id="IPR007221">
    <property type="entry name" value="MreC"/>
</dbReference>
<evidence type="ECO:0000256" key="5">
    <source>
        <dbReference type="PIRNR" id="PIRNR038471"/>
    </source>
</evidence>
<evidence type="ECO:0000256" key="1">
    <source>
        <dbReference type="ARBA" id="ARBA00009369"/>
    </source>
</evidence>
<name>A0A2H0W700_9BACT</name>
<dbReference type="PIRSF" id="PIRSF038471">
    <property type="entry name" value="MreC"/>
    <property type="match status" value="1"/>
</dbReference>
<dbReference type="InterPro" id="IPR042177">
    <property type="entry name" value="Cell/Rod_1"/>
</dbReference>
<dbReference type="Gene3D" id="2.40.10.350">
    <property type="entry name" value="Rod shape-determining protein MreC, domain 2"/>
    <property type="match status" value="1"/>
</dbReference>
<dbReference type="Pfam" id="PF04085">
    <property type="entry name" value="MreC"/>
    <property type="match status" value="1"/>
</dbReference>
<evidence type="ECO:0000256" key="6">
    <source>
        <dbReference type="SAM" id="Coils"/>
    </source>
</evidence>
<evidence type="ECO:0000256" key="2">
    <source>
        <dbReference type="ARBA" id="ARBA00013855"/>
    </source>
</evidence>
<feature type="domain" description="Rod shape-determining protein MreC beta-barrel core" evidence="7">
    <location>
        <begin position="122"/>
        <end position="265"/>
    </location>
</feature>
<sequence>MINLETMNRRAKTLLFIIFGTIILALAISPSFQSRAKSLFTRTTTGISIRLENFSHRVRRTFSFWTNISELKKQNEELSRKIISLQVDSSQIEELKNENALLKKELGFIEPSEIGTLVPAKIIERDAATFSDEITIDKGEKDGIVKGVAVVSNNILIGTIKNVMSDTSKILLITSKDSIIQAMLQNSRSKGILRGGISGLYLDDITTDTTYKIGENVVTSGLGGDIMSGMLIGTAGKLESASSSIFKTISVEPLVDISSLELVFVKK</sequence>
<accession>A0A2H0W700</accession>
<evidence type="ECO:0000313" key="9">
    <source>
        <dbReference type="Proteomes" id="UP000231382"/>
    </source>
</evidence>
<dbReference type="NCBIfam" id="TIGR00219">
    <property type="entry name" value="mreC"/>
    <property type="match status" value="1"/>
</dbReference>
<evidence type="ECO:0000259" key="7">
    <source>
        <dbReference type="Pfam" id="PF04085"/>
    </source>
</evidence>
<comment type="caution">
    <text evidence="8">The sequence shown here is derived from an EMBL/GenBank/DDBJ whole genome shotgun (WGS) entry which is preliminary data.</text>
</comment>
<dbReference type="PANTHER" id="PTHR34138">
    <property type="entry name" value="CELL SHAPE-DETERMINING PROTEIN MREC"/>
    <property type="match status" value="1"/>
</dbReference>
<evidence type="ECO:0000256" key="3">
    <source>
        <dbReference type="ARBA" id="ARBA00022960"/>
    </source>
</evidence>
<dbReference type="GO" id="GO:0005886">
    <property type="term" value="C:plasma membrane"/>
    <property type="evidence" value="ECO:0007669"/>
    <property type="project" value="TreeGrafter"/>
</dbReference>
<dbReference type="EMBL" id="PEZW01000011">
    <property type="protein sequence ID" value="PIS07794.1"/>
    <property type="molecule type" value="Genomic_DNA"/>
</dbReference>
<evidence type="ECO:0000256" key="4">
    <source>
        <dbReference type="ARBA" id="ARBA00032089"/>
    </source>
</evidence>
<dbReference type="AlphaFoldDB" id="A0A2H0W700"/>
<proteinExistence type="inferred from homology"/>
<dbReference type="InterPro" id="IPR042175">
    <property type="entry name" value="Cell/Rod_MreC_2"/>
</dbReference>
<keyword evidence="3 5" id="KW-0133">Cell shape</keyword>
<comment type="similarity">
    <text evidence="1 5">Belongs to the MreC family.</text>
</comment>
<organism evidence="8 9">
    <name type="scientific">Candidatus Berkelbacteria bacterium CG10_big_fil_rev_8_21_14_0_10_43_13</name>
    <dbReference type="NCBI Taxonomy" id="1974514"/>
    <lineage>
        <taxon>Bacteria</taxon>
        <taxon>Candidatus Berkelbacteria</taxon>
    </lineage>
</organism>
<protein>
    <recommendedName>
        <fullName evidence="2 5">Cell shape-determining protein MreC</fullName>
    </recommendedName>
    <alternativeName>
        <fullName evidence="4 5">Cell shape protein MreC</fullName>
    </alternativeName>
</protein>
<evidence type="ECO:0000313" key="8">
    <source>
        <dbReference type="EMBL" id="PIS07794.1"/>
    </source>
</evidence>
<dbReference type="Proteomes" id="UP000231382">
    <property type="component" value="Unassembled WGS sequence"/>
</dbReference>
<dbReference type="PANTHER" id="PTHR34138:SF1">
    <property type="entry name" value="CELL SHAPE-DETERMINING PROTEIN MREC"/>
    <property type="match status" value="1"/>
</dbReference>
<gene>
    <name evidence="8" type="primary">mreC</name>
    <name evidence="8" type="ORF">COT78_01685</name>
</gene>
<dbReference type="Gene3D" id="2.40.10.340">
    <property type="entry name" value="Rod shape-determining protein MreC, domain 1"/>
    <property type="match status" value="1"/>
</dbReference>
<dbReference type="InterPro" id="IPR055342">
    <property type="entry name" value="MreC_beta-barrel_core"/>
</dbReference>
<feature type="coiled-coil region" evidence="6">
    <location>
        <begin position="68"/>
        <end position="105"/>
    </location>
</feature>
<comment type="function">
    <text evidence="5">Involved in formation and maintenance of cell shape.</text>
</comment>
<reference evidence="9" key="1">
    <citation type="submission" date="2017-09" db="EMBL/GenBank/DDBJ databases">
        <title>Depth-based differentiation of microbial function through sediment-hosted aquifers and enrichment of novel symbionts in the deep terrestrial subsurface.</title>
        <authorList>
            <person name="Probst A.J."/>
            <person name="Ladd B."/>
            <person name="Jarett J.K."/>
            <person name="Geller-Mcgrath D.E."/>
            <person name="Sieber C.M.K."/>
            <person name="Emerson J.B."/>
            <person name="Anantharaman K."/>
            <person name="Thomas B.C."/>
            <person name="Malmstrom R."/>
            <person name="Stieglmeier M."/>
            <person name="Klingl A."/>
            <person name="Woyke T."/>
            <person name="Ryan C.M."/>
            <person name="Banfield J.F."/>
        </authorList>
    </citation>
    <scope>NUCLEOTIDE SEQUENCE [LARGE SCALE GENOMIC DNA]</scope>
</reference>
<dbReference type="GO" id="GO:0008360">
    <property type="term" value="P:regulation of cell shape"/>
    <property type="evidence" value="ECO:0007669"/>
    <property type="project" value="UniProtKB-KW"/>
</dbReference>
<keyword evidence="6" id="KW-0175">Coiled coil</keyword>